<dbReference type="AlphaFoldDB" id="A0A1X9LJX6"/>
<protein>
    <submittedName>
        <fullName evidence="1">Uncharacterized protein</fullName>
    </submittedName>
</protein>
<dbReference type="InterPro" id="IPR013783">
    <property type="entry name" value="Ig-like_fold"/>
</dbReference>
<evidence type="ECO:0000313" key="2">
    <source>
        <dbReference type="Proteomes" id="UP000192775"/>
    </source>
</evidence>
<reference evidence="1 2" key="1">
    <citation type="submission" date="2017-04" db="EMBL/GenBank/DDBJ databases">
        <authorList>
            <person name="Afonso C.L."/>
            <person name="Miller P.J."/>
            <person name="Scott M.A."/>
            <person name="Spackman E."/>
            <person name="Goraichik I."/>
            <person name="Dimitrov K.M."/>
            <person name="Suarez D.L."/>
            <person name="Swayne D.E."/>
        </authorList>
    </citation>
    <scope>NUCLEOTIDE SEQUENCE [LARGE SCALE GENOMIC DNA]</scope>
    <source>
        <strain evidence="2">XA(T)</strain>
    </source>
</reference>
<organism evidence="1 2">
    <name type="scientific">Cnuibacter physcomitrellae</name>
    <dbReference type="NCBI Taxonomy" id="1619308"/>
    <lineage>
        <taxon>Bacteria</taxon>
        <taxon>Bacillati</taxon>
        <taxon>Actinomycetota</taxon>
        <taxon>Actinomycetes</taxon>
        <taxon>Micrococcales</taxon>
        <taxon>Microbacteriaceae</taxon>
        <taxon>Cnuibacter</taxon>
    </lineage>
</organism>
<keyword evidence="2" id="KW-1185">Reference proteome</keyword>
<proteinExistence type="predicted"/>
<dbReference type="EMBL" id="CP020715">
    <property type="protein sequence ID" value="ARJ05437.1"/>
    <property type="molecule type" value="Genomic_DNA"/>
</dbReference>
<dbReference type="STRING" id="1619308.B5808_09530"/>
<dbReference type="InterPro" id="IPR011042">
    <property type="entry name" value="6-blade_b-propeller_TolB-like"/>
</dbReference>
<dbReference type="RefSeq" id="WP_085019575.1">
    <property type="nucleotide sequence ID" value="NZ_BMHD01000001.1"/>
</dbReference>
<dbReference type="SUPFAM" id="SSF101898">
    <property type="entry name" value="NHL repeat"/>
    <property type="match status" value="1"/>
</dbReference>
<gene>
    <name evidence="1" type="ORF">B5808_09530</name>
</gene>
<evidence type="ECO:0000313" key="1">
    <source>
        <dbReference type="EMBL" id="ARJ05437.1"/>
    </source>
</evidence>
<dbReference type="GO" id="GO:0005975">
    <property type="term" value="P:carbohydrate metabolic process"/>
    <property type="evidence" value="ECO:0007669"/>
    <property type="project" value="UniProtKB-ARBA"/>
</dbReference>
<name>A0A1X9LJX6_9MICO</name>
<dbReference type="Gene3D" id="2.60.40.10">
    <property type="entry name" value="Immunoglobulins"/>
    <property type="match status" value="1"/>
</dbReference>
<dbReference type="Gene3D" id="2.120.10.30">
    <property type="entry name" value="TolB, C-terminal domain"/>
    <property type="match status" value="1"/>
</dbReference>
<dbReference type="Pfam" id="PF05345">
    <property type="entry name" value="He_PIG"/>
    <property type="match status" value="1"/>
</dbReference>
<accession>A0A1X9LJX6</accession>
<dbReference type="KEGG" id="cphy:B5808_09530"/>
<dbReference type="Proteomes" id="UP000192775">
    <property type="component" value="Chromosome"/>
</dbReference>
<sequence>MRSSSRPRLPVLAATCVALSIVAALVAVGPSAPAGAEPNVEERWSSVPGVGIVDLAATASGLYAADGAGSRLLRIAADGSATVAADLSLHTPSALEPDRDGGVLVVSFASYSVLRIRPDGSSLTWTVPRGVFIDAVVPLPDGSVLVFGEGSRTVTRLGPDGAVDPFALDLGFSPTAVHAVGTSTGDVYFTDSSTRSVYRLSEGGVSPMPRGAAAPASVPVALHSSGGGVVVAWSDGLIERLDPDGSSAAVLSPDAGMAPLGDVAVDARGDVFLTTRSRGLVERAADGLLIQLGSTTGRTVVAAPDGAVYAVGDSGRSITRIHPAAGAAPTLGYGATITGVAGLPLAVAPSRVASDAATYAVTRGALPPGVGLTPTGAIAGTPTSAGEYRAQITVLSAGGRSSVDVVIRIRGDRSGTY</sequence>
<dbReference type="Gene3D" id="2.80.10.50">
    <property type="match status" value="1"/>
</dbReference>